<dbReference type="FunFam" id="1.20.58.1040:FF:000001">
    <property type="entry name" value="Glucan endo-1,3-beta-glucosidase 4"/>
    <property type="match status" value="1"/>
</dbReference>
<evidence type="ECO:0000256" key="3">
    <source>
        <dbReference type="ARBA" id="ARBA00022622"/>
    </source>
</evidence>
<comment type="caution">
    <text evidence="12">The sequence shown here is derived from an EMBL/GenBank/DDBJ whole genome shotgun (WGS) entry which is preliminary data.</text>
</comment>
<sequence length="229" mass="22830">MGLVLLALLILAMAGHSSASWCVCKPVSDDVLQKAIDYACGAGADCNPIRPNGQCYNPNSVRNHCSYAVNSYYQRKAAYGATCDFGGTAMLVNSNPSDGTCAYPASSSTAGTGTATPVTTVPTTTPTTPTTTPVTPVSGAGTSTGVPTGTNPATGTTPTTGTSPTTISPYTTTPAAGTPSGGVLGGVGTGLAPTGSSMDDNHGGVKLETTTLCSALLALVISGIVWWWN</sequence>
<reference evidence="12" key="1">
    <citation type="submission" date="2022-04" db="EMBL/GenBank/DDBJ databases">
        <title>Carnegiea gigantea Genome sequencing and assembly v2.</title>
        <authorList>
            <person name="Copetti D."/>
            <person name="Sanderson M.J."/>
            <person name="Burquez A."/>
            <person name="Wojciechowski M.F."/>
        </authorList>
    </citation>
    <scope>NUCLEOTIDE SEQUENCE</scope>
    <source>
        <strain evidence="12">SGP5-SGP5p</strain>
        <tissue evidence="12">Aerial part</tissue>
    </source>
</reference>
<name>A0A9Q1KYV6_9CARY</name>
<dbReference type="GO" id="GO:0009506">
    <property type="term" value="C:plasmodesma"/>
    <property type="evidence" value="ECO:0007669"/>
    <property type="project" value="UniProtKB-ARBA"/>
</dbReference>
<feature type="signal peptide" evidence="10">
    <location>
        <begin position="1"/>
        <end position="19"/>
    </location>
</feature>
<protein>
    <recommendedName>
        <fullName evidence="11">X8 domain-containing protein</fullName>
    </recommendedName>
</protein>
<dbReference type="GO" id="GO:0098552">
    <property type="term" value="C:side of membrane"/>
    <property type="evidence" value="ECO:0007669"/>
    <property type="project" value="UniProtKB-KW"/>
</dbReference>
<evidence type="ECO:0000256" key="10">
    <source>
        <dbReference type="SAM" id="SignalP"/>
    </source>
</evidence>
<evidence type="ECO:0000256" key="2">
    <source>
        <dbReference type="ARBA" id="ARBA00022475"/>
    </source>
</evidence>
<dbReference type="AlphaFoldDB" id="A0A9Q1KYV6"/>
<dbReference type="OrthoDB" id="1930814at2759"/>
<dbReference type="PANTHER" id="PTHR31044">
    <property type="entry name" value="BETA-1,3 GLUCANASE"/>
    <property type="match status" value="1"/>
</dbReference>
<keyword evidence="13" id="KW-1185">Reference proteome</keyword>
<evidence type="ECO:0000256" key="5">
    <source>
        <dbReference type="ARBA" id="ARBA00023136"/>
    </source>
</evidence>
<evidence type="ECO:0000256" key="9">
    <source>
        <dbReference type="SAM" id="MobiDB-lite"/>
    </source>
</evidence>
<evidence type="ECO:0000256" key="8">
    <source>
        <dbReference type="ARBA" id="ARBA00023288"/>
    </source>
</evidence>
<accession>A0A9Q1KYV6</accession>
<proteinExistence type="predicted"/>
<gene>
    <name evidence="12" type="ORF">Cgig2_006077</name>
</gene>
<keyword evidence="4 10" id="KW-0732">Signal</keyword>
<evidence type="ECO:0000256" key="4">
    <source>
        <dbReference type="ARBA" id="ARBA00022729"/>
    </source>
</evidence>
<dbReference type="Gene3D" id="1.20.58.1040">
    <property type="match status" value="1"/>
</dbReference>
<feature type="chain" id="PRO_5040377026" description="X8 domain-containing protein" evidence="10">
    <location>
        <begin position="20"/>
        <end position="229"/>
    </location>
</feature>
<organism evidence="12 13">
    <name type="scientific">Carnegiea gigantea</name>
    <dbReference type="NCBI Taxonomy" id="171969"/>
    <lineage>
        <taxon>Eukaryota</taxon>
        <taxon>Viridiplantae</taxon>
        <taxon>Streptophyta</taxon>
        <taxon>Embryophyta</taxon>
        <taxon>Tracheophyta</taxon>
        <taxon>Spermatophyta</taxon>
        <taxon>Magnoliopsida</taxon>
        <taxon>eudicotyledons</taxon>
        <taxon>Gunneridae</taxon>
        <taxon>Pentapetalae</taxon>
        <taxon>Caryophyllales</taxon>
        <taxon>Cactineae</taxon>
        <taxon>Cactaceae</taxon>
        <taxon>Cactoideae</taxon>
        <taxon>Echinocereeae</taxon>
        <taxon>Carnegiea</taxon>
    </lineage>
</organism>
<comment type="subcellular location">
    <subcellularLocation>
        <location evidence="1">Cell membrane</location>
        <topology evidence="1">Lipid-anchor</topology>
        <topology evidence="1">GPI-anchor</topology>
    </subcellularLocation>
</comment>
<evidence type="ECO:0000313" key="13">
    <source>
        <dbReference type="Proteomes" id="UP001153076"/>
    </source>
</evidence>
<dbReference type="InterPro" id="IPR044788">
    <property type="entry name" value="X8_dom_prot"/>
</dbReference>
<evidence type="ECO:0000313" key="12">
    <source>
        <dbReference type="EMBL" id="KAJ8452272.1"/>
    </source>
</evidence>
<dbReference type="InterPro" id="IPR012946">
    <property type="entry name" value="X8"/>
</dbReference>
<dbReference type="GO" id="GO:0005886">
    <property type="term" value="C:plasma membrane"/>
    <property type="evidence" value="ECO:0007669"/>
    <property type="project" value="UniProtKB-SubCell"/>
</dbReference>
<dbReference type="PANTHER" id="PTHR31044:SF117">
    <property type="entry name" value="OS07G0600700 PROTEIN"/>
    <property type="match status" value="1"/>
</dbReference>
<keyword evidence="3" id="KW-0336">GPI-anchor</keyword>
<dbReference type="Proteomes" id="UP001153076">
    <property type="component" value="Unassembled WGS sequence"/>
</dbReference>
<evidence type="ECO:0000256" key="1">
    <source>
        <dbReference type="ARBA" id="ARBA00004609"/>
    </source>
</evidence>
<evidence type="ECO:0000256" key="7">
    <source>
        <dbReference type="ARBA" id="ARBA00023180"/>
    </source>
</evidence>
<feature type="region of interest" description="Disordered" evidence="9">
    <location>
        <begin position="106"/>
        <end position="165"/>
    </location>
</feature>
<dbReference type="SMART" id="SM00768">
    <property type="entry name" value="X8"/>
    <property type="match status" value="1"/>
</dbReference>
<keyword evidence="2" id="KW-1003">Cell membrane</keyword>
<feature type="domain" description="X8" evidence="11">
    <location>
        <begin position="20"/>
        <end position="103"/>
    </location>
</feature>
<dbReference type="Pfam" id="PF07983">
    <property type="entry name" value="X8"/>
    <property type="match status" value="1"/>
</dbReference>
<evidence type="ECO:0000259" key="11">
    <source>
        <dbReference type="SMART" id="SM00768"/>
    </source>
</evidence>
<keyword evidence="7" id="KW-0325">Glycoprotein</keyword>
<dbReference type="EMBL" id="JAKOGI010000005">
    <property type="protein sequence ID" value="KAJ8452272.1"/>
    <property type="molecule type" value="Genomic_DNA"/>
</dbReference>
<keyword evidence="8" id="KW-0449">Lipoprotein</keyword>
<keyword evidence="6" id="KW-1015">Disulfide bond</keyword>
<keyword evidence="5" id="KW-0472">Membrane</keyword>
<evidence type="ECO:0000256" key="6">
    <source>
        <dbReference type="ARBA" id="ARBA00023157"/>
    </source>
</evidence>